<organism evidence="1 2">
    <name type="scientific">Paraflavitalea soli</name>
    <dbReference type="NCBI Taxonomy" id="2315862"/>
    <lineage>
        <taxon>Bacteria</taxon>
        <taxon>Pseudomonadati</taxon>
        <taxon>Bacteroidota</taxon>
        <taxon>Chitinophagia</taxon>
        <taxon>Chitinophagales</taxon>
        <taxon>Chitinophagaceae</taxon>
        <taxon>Paraflavitalea</taxon>
    </lineage>
</organism>
<dbReference type="EMBL" id="CP032157">
    <property type="protein sequence ID" value="AXY76007.1"/>
    <property type="molecule type" value="Genomic_DNA"/>
</dbReference>
<dbReference type="OrthoDB" id="661657at2"/>
<dbReference type="AlphaFoldDB" id="A0A3B7MQD4"/>
<reference evidence="1 2" key="1">
    <citation type="submission" date="2018-09" db="EMBL/GenBank/DDBJ databases">
        <title>Genome sequencing of strain 6GH32-13.</title>
        <authorList>
            <person name="Weon H.-Y."/>
            <person name="Heo J."/>
            <person name="Kwon S.-W."/>
        </authorList>
    </citation>
    <scope>NUCLEOTIDE SEQUENCE [LARGE SCALE GENOMIC DNA]</scope>
    <source>
        <strain evidence="1 2">5GH32-13</strain>
    </source>
</reference>
<protein>
    <submittedName>
        <fullName evidence="1">Uncharacterized protein</fullName>
    </submittedName>
</protein>
<evidence type="ECO:0000313" key="1">
    <source>
        <dbReference type="EMBL" id="AXY76007.1"/>
    </source>
</evidence>
<keyword evidence="2" id="KW-1185">Reference proteome</keyword>
<dbReference type="PROSITE" id="PS51257">
    <property type="entry name" value="PROKAR_LIPOPROTEIN"/>
    <property type="match status" value="1"/>
</dbReference>
<dbReference type="KEGG" id="pseg:D3H65_19360"/>
<sequence length="334" mass="34663">MSVKSIFPRFFVLNVTLFSLLVLISCQKDKSFESGNGGGAGSGGTSVFTLVPTGGNCSDAMTTGTFVVGTAVAATDFVIVTVDVSKAGTWSYNTGTVNGLSFSGSGTFAATGNQVITLQATGTPTTAENTTFPLNIGGVTCNFVIVVNPVGGNPAPGDPYYKATIAGVNYMETVTATNDYEAGFSLAGVDDVIIGAGINYSGTTLPAGYTTFGVETGIKHGYYNATDAQFKAFFTVGTQPFAAPAPIDRPFDNGDGFVIYWTDKQGNNWSSSHPTLGQPAGSSFKVVSVDDGTDLAGTYYVKVKMQFNCTLYKVGGTETVTLTNGEMLGFFGKI</sequence>
<dbReference type="RefSeq" id="WP_119051886.1">
    <property type="nucleotide sequence ID" value="NZ_CP032157.1"/>
</dbReference>
<gene>
    <name evidence="1" type="ORF">D3H65_19360</name>
</gene>
<name>A0A3B7MQD4_9BACT</name>
<dbReference type="Proteomes" id="UP000263900">
    <property type="component" value="Chromosome"/>
</dbReference>
<accession>A0A3B7MQD4</accession>
<proteinExistence type="predicted"/>
<evidence type="ECO:0000313" key="2">
    <source>
        <dbReference type="Proteomes" id="UP000263900"/>
    </source>
</evidence>